<dbReference type="PANTHER" id="PTHR42264:SF3">
    <property type="entry name" value="F-BOX DOMAIN-CONTAINING PROTEIN-RELATED"/>
    <property type="match status" value="1"/>
</dbReference>
<dbReference type="InterPro" id="IPR027417">
    <property type="entry name" value="P-loop_NTPase"/>
</dbReference>
<dbReference type="EMBL" id="CAJNNV010012395">
    <property type="protein sequence ID" value="CAE8600734.1"/>
    <property type="molecule type" value="Genomic_DNA"/>
</dbReference>
<keyword evidence="4" id="KW-1185">Reference proteome</keyword>
<evidence type="ECO:0000259" key="2">
    <source>
        <dbReference type="Pfam" id="PF00005"/>
    </source>
</evidence>
<feature type="compositionally biased region" description="Polar residues" evidence="1">
    <location>
        <begin position="308"/>
        <end position="320"/>
    </location>
</feature>
<feature type="compositionally biased region" description="Basic and acidic residues" evidence="1">
    <location>
        <begin position="65"/>
        <end position="76"/>
    </location>
</feature>
<protein>
    <recommendedName>
        <fullName evidence="2">ABC transporter domain-containing protein</fullName>
    </recommendedName>
</protein>
<evidence type="ECO:0000313" key="4">
    <source>
        <dbReference type="Proteomes" id="UP000654075"/>
    </source>
</evidence>
<dbReference type="Gene3D" id="3.40.50.300">
    <property type="entry name" value="P-loop containing nucleotide triphosphate hydrolases"/>
    <property type="match status" value="1"/>
</dbReference>
<feature type="compositionally biased region" description="Polar residues" evidence="1">
    <location>
        <begin position="334"/>
        <end position="352"/>
    </location>
</feature>
<feature type="domain" description="ABC transporter" evidence="2">
    <location>
        <begin position="705"/>
        <end position="750"/>
    </location>
</feature>
<dbReference type="GO" id="GO:0016887">
    <property type="term" value="F:ATP hydrolysis activity"/>
    <property type="evidence" value="ECO:0007669"/>
    <property type="project" value="InterPro"/>
</dbReference>
<gene>
    <name evidence="3" type="ORF">PGLA1383_LOCUS19042</name>
</gene>
<dbReference type="SUPFAM" id="SSF52540">
    <property type="entry name" value="P-loop containing nucleoside triphosphate hydrolases"/>
    <property type="match status" value="1"/>
</dbReference>
<feature type="non-terminal residue" evidence="3">
    <location>
        <position position="821"/>
    </location>
</feature>
<proteinExistence type="predicted"/>
<organism evidence="3 4">
    <name type="scientific">Polarella glacialis</name>
    <name type="common">Dinoflagellate</name>
    <dbReference type="NCBI Taxonomy" id="89957"/>
    <lineage>
        <taxon>Eukaryota</taxon>
        <taxon>Sar</taxon>
        <taxon>Alveolata</taxon>
        <taxon>Dinophyceae</taxon>
        <taxon>Suessiales</taxon>
        <taxon>Suessiaceae</taxon>
        <taxon>Polarella</taxon>
    </lineage>
</organism>
<dbReference type="Proteomes" id="UP000654075">
    <property type="component" value="Unassembled WGS sequence"/>
</dbReference>
<feature type="region of interest" description="Disordered" evidence="1">
    <location>
        <begin position="307"/>
        <end position="352"/>
    </location>
</feature>
<dbReference type="GO" id="GO:0005524">
    <property type="term" value="F:ATP binding"/>
    <property type="evidence" value="ECO:0007669"/>
    <property type="project" value="InterPro"/>
</dbReference>
<name>A0A813EHZ7_POLGL</name>
<feature type="region of interest" description="Disordered" evidence="1">
    <location>
        <begin position="48"/>
        <end position="128"/>
    </location>
</feature>
<evidence type="ECO:0000313" key="3">
    <source>
        <dbReference type="EMBL" id="CAE8600734.1"/>
    </source>
</evidence>
<comment type="caution">
    <text evidence="3">The sequence shown here is derived from an EMBL/GenBank/DDBJ whole genome shotgun (WGS) entry which is preliminary data.</text>
</comment>
<feature type="region of interest" description="Disordered" evidence="1">
    <location>
        <begin position="381"/>
        <end position="500"/>
    </location>
</feature>
<dbReference type="Pfam" id="PF00005">
    <property type="entry name" value="ABC_tran"/>
    <property type="match status" value="1"/>
</dbReference>
<accession>A0A813EHZ7</accession>
<dbReference type="InterPro" id="IPR003439">
    <property type="entry name" value="ABC_transporter-like_ATP-bd"/>
</dbReference>
<feature type="compositionally biased region" description="Low complexity" evidence="1">
    <location>
        <begin position="386"/>
        <end position="475"/>
    </location>
</feature>
<feature type="region of interest" description="Disordered" evidence="1">
    <location>
        <begin position="215"/>
        <end position="253"/>
    </location>
</feature>
<sequence>RSRRRALSRAKALETTSQVDLALEVPLMLATSQRHNDMVLCCTASDDREGHPRAVLPSPPTSPPKIKEFSSGEKRSPPAGSRLSSQSEEHSPPQSRLATTNEVSPTSLSRGCDELSPQRNDRPELEKENHRLRIENAELKKRLRFGNEFLHKEIRRLRIENAEIKKRLYFPSHAYHVPAGFGTQCSQASPSLPLPLQQYWVPASAVLTPAGAATSRRSCESPAGSAAGGSGQVSPCSPLGARETGSSTPAHGSVTPIPHGFWVPLAGSVMSPSGQPWPPGAMGQWVAISTTRTGPFYQRNHAYGESPTAATTSMSPFSDSSQERLLPKNLLGSDPNSSRVSDAMSPTCQSHTGPWVQFQGSDVNDRWVCIPSGIVERHKAQFDSVGSAPAPSSSNNNNNDNNNNYNNNNNNNHFNNNNNNNSSALPPGPSSALPPNAALPGAGSSGNGDNNNNYSNNNNSNNYNSNSNNYSSNNNGGHGGGGSSSTGPHDAPPDSGGTCMAGSYGGRSSCSSHPAAENEFAFWGTGGGGNQPSSSSLSGAARCRSWALASEEVDPQETEELLPDDDSCTAADQSSRYRIIGAGMFSAFALFDMMLQDLWGIRALRVVNHSPHAAGDQDMGYLCGFLRHARTSIPQLRASDLIRAQFAAQESLQGERKDSDVRPSLRKCTQWTWKPCVAMEAAQEGPALQVVDLAYCLVPGQPEVLRGICFELPRGARCTCVGPNGAGKSTLLELLSGQKMAPAGCVKVCGLDPFRGPGGKTALIAGGWRSGLGLASEKVDFMKVKELLALSGASSHATRLARLYQALQVEELLSKFYGILS</sequence>
<dbReference type="PANTHER" id="PTHR42264">
    <property type="entry name" value="EPHRIN_REC_LIKE DOMAIN-CONTAINING PROTEIN"/>
    <property type="match status" value="1"/>
</dbReference>
<evidence type="ECO:0000256" key="1">
    <source>
        <dbReference type="SAM" id="MobiDB-lite"/>
    </source>
</evidence>
<dbReference type="AlphaFoldDB" id="A0A813EHZ7"/>
<feature type="compositionally biased region" description="Polar residues" evidence="1">
    <location>
        <begin position="96"/>
        <end position="109"/>
    </location>
</feature>
<feature type="non-terminal residue" evidence="3">
    <location>
        <position position="1"/>
    </location>
</feature>
<reference evidence="3" key="1">
    <citation type="submission" date="2021-02" db="EMBL/GenBank/DDBJ databases">
        <authorList>
            <person name="Dougan E. K."/>
            <person name="Rhodes N."/>
            <person name="Thang M."/>
            <person name="Chan C."/>
        </authorList>
    </citation>
    <scope>NUCLEOTIDE SEQUENCE</scope>
</reference>
<dbReference type="OrthoDB" id="426028at2759"/>
<feature type="compositionally biased region" description="Basic and acidic residues" evidence="1">
    <location>
        <begin position="119"/>
        <end position="128"/>
    </location>
</feature>